<feature type="region of interest" description="Disordered" evidence="5">
    <location>
        <begin position="23"/>
        <end position="43"/>
    </location>
</feature>
<dbReference type="SMART" id="SM00079">
    <property type="entry name" value="PBPe"/>
    <property type="match status" value="1"/>
</dbReference>
<dbReference type="InterPro" id="IPR051455">
    <property type="entry name" value="Bact_solute-bind_prot3"/>
</dbReference>
<feature type="chain" id="PRO_5012122346" evidence="6">
    <location>
        <begin position="28"/>
        <end position="279"/>
    </location>
</feature>
<dbReference type="RefSeq" id="WP_084235669.1">
    <property type="nucleotide sequence ID" value="NZ_FWXW01000013.1"/>
</dbReference>
<dbReference type="InterPro" id="IPR001320">
    <property type="entry name" value="Iontro_rcpt_C"/>
</dbReference>
<dbReference type="Gene3D" id="3.40.190.10">
    <property type="entry name" value="Periplasmic binding protein-like II"/>
    <property type="match status" value="2"/>
</dbReference>
<proteinExistence type="inferred from homology"/>
<dbReference type="AlphaFoldDB" id="A0A1W2CV16"/>
<dbReference type="PANTHER" id="PTHR30085:SF6">
    <property type="entry name" value="ABC TRANSPORTER GLUTAMINE-BINDING PROTEIN GLNH"/>
    <property type="match status" value="1"/>
</dbReference>
<gene>
    <name evidence="9" type="ORF">SAMN02745168_0249</name>
</gene>
<dbReference type="PANTHER" id="PTHR30085">
    <property type="entry name" value="AMINO ACID ABC TRANSPORTER PERMEASE"/>
    <property type="match status" value="1"/>
</dbReference>
<dbReference type="SMART" id="SM00062">
    <property type="entry name" value="PBPb"/>
    <property type="match status" value="1"/>
</dbReference>
<comment type="similarity">
    <text evidence="1 4">Belongs to the bacterial solute-binding protein 3 family.</text>
</comment>
<keyword evidence="2" id="KW-0813">Transport</keyword>
<organism evidence="9 10">
    <name type="scientific">Papillibacter cinnamivorans DSM 12816</name>
    <dbReference type="NCBI Taxonomy" id="1122930"/>
    <lineage>
        <taxon>Bacteria</taxon>
        <taxon>Bacillati</taxon>
        <taxon>Bacillota</taxon>
        <taxon>Clostridia</taxon>
        <taxon>Eubacteriales</taxon>
        <taxon>Oscillospiraceae</taxon>
        <taxon>Papillibacter</taxon>
    </lineage>
</organism>
<evidence type="ECO:0000259" key="8">
    <source>
        <dbReference type="SMART" id="SM00079"/>
    </source>
</evidence>
<evidence type="ECO:0000313" key="10">
    <source>
        <dbReference type="Proteomes" id="UP000192790"/>
    </source>
</evidence>
<dbReference type="GO" id="GO:0016020">
    <property type="term" value="C:membrane"/>
    <property type="evidence" value="ECO:0007669"/>
    <property type="project" value="InterPro"/>
</dbReference>
<dbReference type="EMBL" id="FWXW01000013">
    <property type="protein sequence ID" value="SMC89031.1"/>
    <property type="molecule type" value="Genomic_DNA"/>
</dbReference>
<dbReference type="InterPro" id="IPR001638">
    <property type="entry name" value="Solute-binding_3/MltF_N"/>
</dbReference>
<evidence type="ECO:0000256" key="4">
    <source>
        <dbReference type="RuleBase" id="RU003744"/>
    </source>
</evidence>
<dbReference type="PROSITE" id="PS01039">
    <property type="entry name" value="SBP_BACTERIAL_3"/>
    <property type="match status" value="1"/>
</dbReference>
<keyword evidence="10" id="KW-1185">Reference proteome</keyword>
<evidence type="ECO:0000256" key="2">
    <source>
        <dbReference type="ARBA" id="ARBA00022448"/>
    </source>
</evidence>
<dbReference type="Proteomes" id="UP000192790">
    <property type="component" value="Unassembled WGS sequence"/>
</dbReference>
<dbReference type="GO" id="GO:0015276">
    <property type="term" value="F:ligand-gated monoatomic ion channel activity"/>
    <property type="evidence" value="ECO:0007669"/>
    <property type="project" value="InterPro"/>
</dbReference>
<dbReference type="GO" id="GO:0005576">
    <property type="term" value="C:extracellular region"/>
    <property type="evidence" value="ECO:0007669"/>
    <property type="project" value="TreeGrafter"/>
</dbReference>
<evidence type="ECO:0000256" key="1">
    <source>
        <dbReference type="ARBA" id="ARBA00010333"/>
    </source>
</evidence>
<accession>A0A1W2CV16</accession>
<sequence>MKKKLSLLFAALFLLAAATGCSGGTSATPTPTATPAPTEETSELPAQLQAIVDRGVLRVGTKVDVPNFGYQDPKTGVVEGLEVDIAKLIAKKLLGDETKIETQGVTAQTRGPLLDNDEVDIIIATFTITDERKLSYNFTQPYYTDSIGFLVKKDSGYKEIKDLAGKTIGVAQSATTKAALEDKAKELGITFQYAEFASYPEINAALASGRVDAFSVDKSILLGYVNDSTEILEEGFKPQEYGIACKLSNTDLAAWLDEFVSEIKADGSLDALIEKWNLG</sequence>
<evidence type="ECO:0000256" key="3">
    <source>
        <dbReference type="ARBA" id="ARBA00022729"/>
    </source>
</evidence>
<dbReference type="PROSITE" id="PS51257">
    <property type="entry name" value="PROKAR_LIPOPROTEIN"/>
    <property type="match status" value="1"/>
</dbReference>
<dbReference type="GO" id="GO:0006865">
    <property type="term" value="P:amino acid transport"/>
    <property type="evidence" value="ECO:0007669"/>
    <property type="project" value="TreeGrafter"/>
</dbReference>
<protein>
    <submittedName>
        <fullName evidence="9">Amino acid ABC transporter substrate-binding protein, PAAT family</fullName>
    </submittedName>
</protein>
<evidence type="ECO:0000256" key="6">
    <source>
        <dbReference type="SAM" id="SignalP"/>
    </source>
</evidence>
<feature type="domain" description="Ionotropic glutamate receptor C-terminal" evidence="8">
    <location>
        <begin position="56"/>
        <end position="279"/>
    </location>
</feature>
<name>A0A1W2CV16_9FIRM</name>
<keyword evidence="3 6" id="KW-0732">Signal</keyword>
<dbReference type="OrthoDB" id="115856at2"/>
<evidence type="ECO:0000259" key="7">
    <source>
        <dbReference type="SMART" id="SM00062"/>
    </source>
</evidence>
<evidence type="ECO:0000313" key="9">
    <source>
        <dbReference type="EMBL" id="SMC89031.1"/>
    </source>
</evidence>
<reference evidence="9 10" key="1">
    <citation type="submission" date="2017-04" db="EMBL/GenBank/DDBJ databases">
        <authorList>
            <person name="Afonso C.L."/>
            <person name="Miller P.J."/>
            <person name="Scott M.A."/>
            <person name="Spackman E."/>
            <person name="Goraichik I."/>
            <person name="Dimitrov K.M."/>
            <person name="Suarez D.L."/>
            <person name="Swayne D.E."/>
        </authorList>
    </citation>
    <scope>NUCLEOTIDE SEQUENCE [LARGE SCALE GENOMIC DNA]</scope>
    <source>
        <strain evidence="9 10">DSM 12816</strain>
    </source>
</reference>
<dbReference type="Pfam" id="PF00497">
    <property type="entry name" value="SBP_bac_3"/>
    <property type="match status" value="1"/>
</dbReference>
<dbReference type="STRING" id="1122930.SAMN02745168_0249"/>
<feature type="signal peptide" evidence="6">
    <location>
        <begin position="1"/>
        <end position="27"/>
    </location>
</feature>
<dbReference type="SUPFAM" id="SSF53850">
    <property type="entry name" value="Periplasmic binding protein-like II"/>
    <property type="match status" value="1"/>
</dbReference>
<feature type="domain" description="Solute-binding protein family 3/N-terminal" evidence="7">
    <location>
        <begin position="56"/>
        <end position="279"/>
    </location>
</feature>
<dbReference type="InterPro" id="IPR018313">
    <property type="entry name" value="SBP_3_CS"/>
</dbReference>
<dbReference type="GO" id="GO:0030288">
    <property type="term" value="C:outer membrane-bounded periplasmic space"/>
    <property type="evidence" value="ECO:0007669"/>
    <property type="project" value="TreeGrafter"/>
</dbReference>
<evidence type="ECO:0000256" key="5">
    <source>
        <dbReference type="SAM" id="MobiDB-lite"/>
    </source>
</evidence>